<accession>A0A8D8LBA2</accession>
<proteinExistence type="predicted"/>
<name>A0A8D8LBA2_9HEMI</name>
<dbReference type="EMBL" id="HBUF01003208">
    <property type="protein sequence ID" value="CAG6606345.1"/>
    <property type="molecule type" value="Transcribed_RNA"/>
</dbReference>
<protein>
    <submittedName>
        <fullName evidence="1">Uncharacterized protein</fullName>
    </submittedName>
</protein>
<organism evidence="1">
    <name type="scientific">Cacopsylla melanoneura</name>
    <dbReference type="NCBI Taxonomy" id="428564"/>
    <lineage>
        <taxon>Eukaryota</taxon>
        <taxon>Metazoa</taxon>
        <taxon>Ecdysozoa</taxon>
        <taxon>Arthropoda</taxon>
        <taxon>Hexapoda</taxon>
        <taxon>Insecta</taxon>
        <taxon>Pterygota</taxon>
        <taxon>Neoptera</taxon>
        <taxon>Paraneoptera</taxon>
        <taxon>Hemiptera</taxon>
        <taxon>Sternorrhyncha</taxon>
        <taxon>Psylloidea</taxon>
        <taxon>Psyllidae</taxon>
        <taxon>Psyllinae</taxon>
        <taxon>Cacopsylla</taxon>
    </lineage>
</organism>
<sequence length="99" mass="11652">MKNFPFLRHKCVSIQVFVKRTSRETYDETADVYIICYTSAVSFGPRTPKTAIFNLPLSFRTIIFKEHLYKPTKIQDFGYFVYVGYFHCPICGEQMFISI</sequence>
<evidence type="ECO:0000313" key="1">
    <source>
        <dbReference type="EMBL" id="CAG6606345.1"/>
    </source>
</evidence>
<dbReference type="AlphaFoldDB" id="A0A8D8LBA2"/>
<reference evidence="1" key="1">
    <citation type="submission" date="2021-05" db="EMBL/GenBank/DDBJ databases">
        <authorList>
            <person name="Alioto T."/>
            <person name="Alioto T."/>
            <person name="Gomez Garrido J."/>
        </authorList>
    </citation>
    <scope>NUCLEOTIDE SEQUENCE</scope>
</reference>